<dbReference type="Gene3D" id="3.10.250.10">
    <property type="entry name" value="SRCR-like domain"/>
    <property type="match status" value="1"/>
</dbReference>
<dbReference type="InterPro" id="IPR043159">
    <property type="entry name" value="Lectin_gal-bd_sf"/>
</dbReference>
<dbReference type="Pfam" id="PF00530">
    <property type="entry name" value="SRCR"/>
    <property type="match status" value="1"/>
</dbReference>
<dbReference type="SUPFAM" id="SSF56487">
    <property type="entry name" value="SRCR-like"/>
    <property type="match status" value="1"/>
</dbReference>
<keyword evidence="1" id="KW-1015">Disulfide bond</keyword>
<comment type="caution">
    <text evidence="2">The sequence shown here is derived from an EMBL/GenBank/DDBJ whole genome shotgun (WGS) entry which is preliminary data.</text>
</comment>
<dbReference type="PROSITE" id="PS50287">
    <property type="entry name" value="SRCR_2"/>
    <property type="match status" value="1"/>
</dbReference>
<organism evidence="2 3">
    <name type="scientific">Paramuricea clavata</name>
    <name type="common">Red gorgonian</name>
    <name type="synonym">Violescent sea-whip</name>
    <dbReference type="NCBI Taxonomy" id="317549"/>
    <lineage>
        <taxon>Eukaryota</taxon>
        <taxon>Metazoa</taxon>
        <taxon>Cnidaria</taxon>
        <taxon>Anthozoa</taxon>
        <taxon>Octocorallia</taxon>
        <taxon>Malacalcyonacea</taxon>
        <taxon>Plexauridae</taxon>
        <taxon>Paramuricea</taxon>
    </lineage>
</organism>
<comment type="caution">
    <text evidence="1">Lacks conserved residue(s) required for the propagation of feature annotation.</text>
</comment>
<dbReference type="Pfam" id="PF02140">
    <property type="entry name" value="SUEL_Lectin"/>
    <property type="match status" value="1"/>
</dbReference>
<dbReference type="GO" id="GO:0016020">
    <property type="term" value="C:membrane"/>
    <property type="evidence" value="ECO:0007669"/>
    <property type="project" value="InterPro"/>
</dbReference>
<accession>A0A6S7J375</accession>
<dbReference type="Gene3D" id="2.60.120.740">
    <property type="match status" value="1"/>
</dbReference>
<keyword evidence="3" id="KW-1185">Reference proteome</keyword>
<protein>
    <submittedName>
        <fullName evidence="2">---NA</fullName>
    </submittedName>
</protein>
<dbReference type="PROSITE" id="PS50228">
    <property type="entry name" value="SUEL_LECTIN"/>
    <property type="match status" value="1"/>
</dbReference>
<dbReference type="InterPro" id="IPR036772">
    <property type="entry name" value="SRCR-like_dom_sf"/>
</dbReference>
<sequence length="302" mass="34140">MTNNCLNDKAQFRYLDSELLNNIETNGTLVYSRNSEYSRRWAVCKGVSSAANNPDYRLKQTNAGSLFLYNMGVCAEPSTKYVAMKPYCDTTEQKFTFGSVTNYGTKMENVHCSPRQHMAIKRADYGDFSKNGAFNDNKNIDMSCSALTNCQVKSRCGGKRSCELFLDNNLLPSPYCSNTSKEIYTEYNCVDSDRSTIITAVPNIRLTGLPYQGYIQVNDGSTWKYVNEKHWDKIRQKMLCQHLGFKETDANPIYIYAWSQRSYNIATGNLICYNIQPSKTSCCIRLVPSTSNPAPGLPYAKC</sequence>
<dbReference type="InterPro" id="IPR000922">
    <property type="entry name" value="Lectin_gal-bd_dom"/>
</dbReference>
<proteinExistence type="predicted"/>
<gene>
    <name evidence="2" type="ORF">PACLA_8A041093</name>
</gene>
<reference evidence="2" key="1">
    <citation type="submission" date="2020-04" db="EMBL/GenBank/DDBJ databases">
        <authorList>
            <person name="Alioto T."/>
            <person name="Alioto T."/>
            <person name="Gomez Garrido J."/>
        </authorList>
    </citation>
    <scope>NUCLEOTIDE SEQUENCE</scope>
    <source>
        <strain evidence="2">A484AB</strain>
    </source>
</reference>
<evidence type="ECO:0000256" key="1">
    <source>
        <dbReference type="PROSITE-ProRule" id="PRU00196"/>
    </source>
</evidence>
<dbReference type="Proteomes" id="UP001152795">
    <property type="component" value="Unassembled WGS sequence"/>
</dbReference>
<dbReference type="EMBL" id="CACRXK020012941">
    <property type="protein sequence ID" value="CAB4024291.1"/>
    <property type="molecule type" value="Genomic_DNA"/>
</dbReference>
<dbReference type="InterPro" id="IPR001190">
    <property type="entry name" value="SRCR"/>
</dbReference>
<feature type="non-terminal residue" evidence="2">
    <location>
        <position position="302"/>
    </location>
</feature>
<evidence type="ECO:0000313" key="2">
    <source>
        <dbReference type="EMBL" id="CAB4024291.1"/>
    </source>
</evidence>
<dbReference type="GO" id="GO:0030246">
    <property type="term" value="F:carbohydrate binding"/>
    <property type="evidence" value="ECO:0007669"/>
    <property type="project" value="InterPro"/>
</dbReference>
<name>A0A6S7J375_PARCT</name>
<evidence type="ECO:0000313" key="3">
    <source>
        <dbReference type="Proteomes" id="UP001152795"/>
    </source>
</evidence>
<dbReference type="AlphaFoldDB" id="A0A6S7J375"/>
<feature type="disulfide bond" evidence="1">
    <location>
        <begin position="272"/>
        <end position="282"/>
    </location>
</feature>